<evidence type="ECO:0000313" key="4">
    <source>
        <dbReference type="Proteomes" id="UP000076929"/>
    </source>
</evidence>
<dbReference type="EMBL" id="CP015622">
    <property type="protein sequence ID" value="ANE05352.1"/>
    <property type="molecule type" value="Genomic_DNA"/>
</dbReference>
<sequence>MFQGLKELTAAKGRTLLITVTVGLIAVLVTFLSALTAGLGHQSVSALKELAGENQLILADSGSTTLSASTLSEMAVSQLEAEGAQMLWQVRDRVSDTPVMLLNSPDLAPGEISLPADLDETSTATQFHATSVVDSPNDLYLDHLPVVLMNTSDLSQLAGIRGMQGPAGAFLTTDTAELPADTVALTGSERWNASASYQGEQMSLNLMIIMLYVISALVLGAFFTVWTIQRLRGIAISSALGAARRVLIADALGQAVIVLAFGITAGTLITVVSALGMGDAMPVVIDATTTMYPALILAAAGLLGATISLAPILRVEPRSALITA</sequence>
<feature type="transmembrane region" description="Helical" evidence="2">
    <location>
        <begin position="292"/>
        <end position="313"/>
    </location>
</feature>
<keyword evidence="2" id="KW-0812">Transmembrane</keyword>
<dbReference type="PANTHER" id="PTHR43738">
    <property type="entry name" value="ABC TRANSPORTER, MEMBRANE PROTEIN"/>
    <property type="match status" value="1"/>
</dbReference>
<organism evidence="3 4">
    <name type="scientific">Corynebacterium crudilactis</name>
    <dbReference type="NCBI Taxonomy" id="1652495"/>
    <lineage>
        <taxon>Bacteria</taxon>
        <taxon>Bacillati</taxon>
        <taxon>Actinomycetota</taxon>
        <taxon>Actinomycetes</taxon>
        <taxon>Mycobacteriales</taxon>
        <taxon>Corynebacteriaceae</taxon>
        <taxon>Corynebacterium</taxon>
    </lineage>
</organism>
<protein>
    <submittedName>
        <fullName evidence="3">ABC transporter permease</fullName>
    </submittedName>
</protein>
<keyword evidence="4" id="KW-1185">Reference proteome</keyword>
<dbReference type="AlphaFoldDB" id="A0A172QXB4"/>
<dbReference type="KEGG" id="ccjz:ccrud_08750"/>
<feature type="transmembrane region" description="Helical" evidence="2">
    <location>
        <begin position="16"/>
        <end position="39"/>
    </location>
</feature>
<proteinExistence type="predicted"/>
<evidence type="ECO:0000313" key="3">
    <source>
        <dbReference type="EMBL" id="ANE05352.1"/>
    </source>
</evidence>
<dbReference type="InterPro" id="IPR051125">
    <property type="entry name" value="ABC-4/HrtB_transporter"/>
</dbReference>
<keyword evidence="1" id="KW-0813">Transport</keyword>
<dbReference type="RefSeq" id="WP_066569764.1">
    <property type="nucleotide sequence ID" value="NZ_CP015622.1"/>
</dbReference>
<gene>
    <name evidence="3" type="ORF">ccrud_08750</name>
</gene>
<feature type="transmembrane region" description="Helical" evidence="2">
    <location>
        <begin position="247"/>
        <end position="272"/>
    </location>
</feature>
<reference evidence="3 4" key="1">
    <citation type="submission" date="2016-05" db="EMBL/GenBank/DDBJ databases">
        <title>Complete genome sequence of Corynebacterium crudilactis, a new Corynebacterium species isolated from raw cow's milk.</title>
        <authorList>
            <person name="Christian R."/>
            <person name="Zimmermann J."/>
            <person name="Lipski A."/>
            <person name="Kalinowski J."/>
        </authorList>
    </citation>
    <scope>NUCLEOTIDE SEQUENCE [LARGE SCALE GENOMIC DNA]</scope>
    <source>
        <strain evidence="3 4">JZ16</strain>
    </source>
</reference>
<keyword evidence="2" id="KW-0472">Membrane</keyword>
<evidence type="ECO:0000256" key="2">
    <source>
        <dbReference type="SAM" id="Phobius"/>
    </source>
</evidence>
<dbReference type="PANTHER" id="PTHR43738:SF1">
    <property type="entry name" value="HEMIN TRANSPORT SYSTEM PERMEASE PROTEIN HRTB-RELATED"/>
    <property type="match status" value="1"/>
</dbReference>
<name>A0A172QXB4_9CORY</name>
<keyword evidence="2" id="KW-1133">Transmembrane helix</keyword>
<accession>A0A172QXB4</accession>
<feature type="transmembrane region" description="Helical" evidence="2">
    <location>
        <begin position="204"/>
        <end position="226"/>
    </location>
</feature>
<dbReference type="STRING" id="1652495.ccrud_08750"/>
<dbReference type="Proteomes" id="UP000076929">
    <property type="component" value="Chromosome"/>
</dbReference>
<dbReference type="OrthoDB" id="5242186at2"/>
<evidence type="ECO:0000256" key="1">
    <source>
        <dbReference type="ARBA" id="ARBA00022448"/>
    </source>
</evidence>